<dbReference type="GO" id="GO:0004252">
    <property type="term" value="F:serine-type endopeptidase activity"/>
    <property type="evidence" value="ECO:0007669"/>
    <property type="project" value="UniProtKB-UniRule"/>
</dbReference>
<feature type="domain" description="Peptidase S53" evidence="9">
    <location>
        <begin position="238"/>
        <end position="654"/>
    </location>
</feature>
<dbReference type="GO" id="GO:0008240">
    <property type="term" value="F:tripeptidyl-peptidase activity"/>
    <property type="evidence" value="ECO:0007669"/>
    <property type="project" value="TreeGrafter"/>
</dbReference>
<dbReference type="SUPFAM" id="SSF54897">
    <property type="entry name" value="Protease propeptides/inhibitors"/>
    <property type="match status" value="1"/>
</dbReference>
<dbReference type="PANTHER" id="PTHR14218">
    <property type="entry name" value="PROTEASE S8 TRIPEPTIDYL PEPTIDASE I CLN2"/>
    <property type="match status" value="1"/>
</dbReference>
<proteinExistence type="predicted"/>
<dbReference type="Proteomes" id="UP001287356">
    <property type="component" value="Unassembled WGS sequence"/>
</dbReference>
<organism evidence="10 11">
    <name type="scientific">Lasiosphaeria ovina</name>
    <dbReference type="NCBI Taxonomy" id="92902"/>
    <lineage>
        <taxon>Eukaryota</taxon>
        <taxon>Fungi</taxon>
        <taxon>Dikarya</taxon>
        <taxon>Ascomycota</taxon>
        <taxon>Pezizomycotina</taxon>
        <taxon>Sordariomycetes</taxon>
        <taxon>Sordariomycetidae</taxon>
        <taxon>Sordariales</taxon>
        <taxon>Lasiosphaeriaceae</taxon>
        <taxon>Lasiosphaeria</taxon>
    </lineage>
</organism>
<dbReference type="InterPro" id="IPR050819">
    <property type="entry name" value="Tripeptidyl-peptidase_I"/>
</dbReference>
<feature type="active site" description="Charge relay system" evidence="8">
    <location>
        <position position="321"/>
    </location>
</feature>
<dbReference type="GO" id="GO:0006508">
    <property type="term" value="P:proteolysis"/>
    <property type="evidence" value="ECO:0007669"/>
    <property type="project" value="UniProtKB-KW"/>
</dbReference>
<keyword evidence="2 8" id="KW-0645">Protease</keyword>
<gene>
    <name evidence="10" type="ORF">B0T24DRAFT_602065</name>
</gene>
<evidence type="ECO:0000256" key="8">
    <source>
        <dbReference type="PROSITE-ProRule" id="PRU01032"/>
    </source>
</evidence>
<keyword evidence="5 8" id="KW-0720">Serine protease</keyword>
<accession>A0AAE0TWX2</accession>
<evidence type="ECO:0000313" key="11">
    <source>
        <dbReference type="Proteomes" id="UP001287356"/>
    </source>
</evidence>
<dbReference type="CDD" id="cd04056">
    <property type="entry name" value="Peptidases_S53"/>
    <property type="match status" value="1"/>
</dbReference>
<feature type="binding site" evidence="8">
    <location>
        <position position="614"/>
    </location>
    <ligand>
        <name>Ca(2+)</name>
        <dbReference type="ChEBI" id="CHEBI:29108"/>
    </ligand>
</feature>
<evidence type="ECO:0000256" key="1">
    <source>
        <dbReference type="ARBA" id="ARBA00004239"/>
    </source>
</evidence>
<dbReference type="GO" id="GO:0005576">
    <property type="term" value="C:extracellular region"/>
    <property type="evidence" value="ECO:0007669"/>
    <property type="project" value="UniProtKB-SubCell"/>
</dbReference>
<dbReference type="PROSITE" id="PS51695">
    <property type="entry name" value="SEDOLISIN"/>
    <property type="match status" value="1"/>
</dbReference>
<dbReference type="SMART" id="SM00944">
    <property type="entry name" value="Pro-kuma_activ"/>
    <property type="match status" value="1"/>
</dbReference>
<feature type="binding site" evidence="8">
    <location>
        <position position="634"/>
    </location>
    <ligand>
        <name>Ca(2+)</name>
        <dbReference type="ChEBI" id="CHEBI:29108"/>
    </ligand>
</feature>
<feature type="binding site" evidence="8">
    <location>
        <position position="632"/>
    </location>
    <ligand>
        <name>Ca(2+)</name>
        <dbReference type="ChEBI" id="CHEBI:29108"/>
    </ligand>
</feature>
<reference evidence="10" key="2">
    <citation type="submission" date="2023-06" db="EMBL/GenBank/DDBJ databases">
        <authorList>
            <consortium name="Lawrence Berkeley National Laboratory"/>
            <person name="Haridas S."/>
            <person name="Hensen N."/>
            <person name="Bonometti L."/>
            <person name="Westerberg I."/>
            <person name="Brannstrom I.O."/>
            <person name="Guillou S."/>
            <person name="Cros-Aarteil S."/>
            <person name="Calhoun S."/>
            <person name="Kuo A."/>
            <person name="Mondo S."/>
            <person name="Pangilinan J."/>
            <person name="Riley R."/>
            <person name="Labutti K."/>
            <person name="Andreopoulos B."/>
            <person name="Lipzen A."/>
            <person name="Chen C."/>
            <person name="Yanf M."/>
            <person name="Daum C."/>
            <person name="Ng V."/>
            <person name="Clum A."/>
            <person name="Steindorff A."/>
            <person name="Ohm R."/>
            <person name="Martin F."/>
            <person name="Silar P."/>
            <person name="Natvig D."/>
            <person name="Lalanne C."/>
            <person name="Gautier V."/>
            <person name="Ament-Velasquez S.L."/>
            <person name="Kruys A."/>
            <person name="Hutchinson M.I."/>
            <person name="Powell A.J."/>
            <person name="Barry K."/>
            <person name="Miller A.N."/>
            <person name="Grigoriev I.V."/>
            <person name="Debuchy R."/>
            <person name="Gladieux P."/>
            <person name="Thoren M.H."/>
            <person name="Johannesson H."/>
        </authorList>
    </citation>
    <scope>NUCLEOTIDE SEQUENCE</scope>
    <source>
        <strain evidence="10">CBS 958.72</strain>
    </source>
</reference>
<reference evidence="10" key="1">
    <citation type="journal article" date="2023" name="Mol. Phylogenet. Evol.">
        <title>Genome-scale phylogeny and comparative genomics of the fungal order Sordariales.</title>
        <authorList>
            <person name="Hensen N."/>
            <person name="Bonometti L."/>
            <person name="Westerberg I."/>
            <person name="Brannstrom I.O."/>
            <person name="Guillou S."/>
            <person name="Cros-Aarteil S."/>
            <person name="Calhoun S."/>
            <person name="Haridas S."/>
            <person name="Kuo A."/>
            <person name="Mondo S."/>
            <person name="Pangilinan J."/>
            <person name="Riley R."/>
            <person name="LaButti K."/>
            <person name="Andreopoulos B."/>
            <person name="Lipzen A."/>
            <person name="Chen C."/>
            <person name="Yan M."/>
            <person name="Daum C."/>
            <person name="Ng V."/>
            <person name="Clum A."/>
            <person name="Steindorff A."/>
            <person name="Ohm R.A."/>
            <person name="Martin F."/>
            <person name="Silar P."/>
            <person name="Natvig D.O."/>
            <person name="Lalanne C."/>
            <person name="Gautier V."/>
            <person name="Ament-Velasquez S.L."/>
            <person name="Kruys A."/>
            <person name="Hutchinson M.I."/>
            <person name="Powell A.J."/>
            <person name="Barry K."/>
            <person name="Miller A.N."/>
            <person name="Grigoriev I.V."/>
            <person name="Debuchy R."/>
            <person name="Gladieux P."/>
            <person name="Hiltunen Thoren M."/>
            <person name="Johannesson H."/>
        </authorList>
    </citation>
    <scope>NUCLEOTIDE SEQUENCE</scope>
    <source>
        <strain evidence="10">CBS 958.72</strain>
    </source>
</reference>
<protein>
    <submittedName>
        <fullName evidence="10">Peptidase S8/S53 domain-containing protein</fullName>
    </submittedName>
</protein>
<dbReference type="CDD" id="cd11377">
    <property type="entry name" value="Pro-peptidase_S53"/>
    <property type="match status" value="1"/>
</dbReference>
<dbReference type="InterPro" id="IPR015366">
    <property type="entry name" value="S53_propep"/>
</dbReference>
<keyword evidence="11" id="KW-1185">Reference proteome</keyword>
<evidence type="ECO:0000256" key="3">
    <source>
        <dbReference type="ARBA" id="ARBA00022723"/>
    </source>
</evidence>
<evidence type="ECO:0000256" key="6">
    <source>
        <dbReference type="ARBA" id="ARBA00022837"/>
    </source>
</evidence>
<dbReference type="InterPro" id="IPR030400">
    <property type="entry name" value="Sedolisin_dom"/>
</dbReference>
<keyword evidence="7" id="KW-0865">Zymogen</keyword>
<dbReference type="EMBL" id="JAULSN010000001">
    <property type="protein sequence ID" value="KAK3382599.1"/>
    <property type="molecule type" value="Genomic_DNA"/>
</dbReference>
<dbReference type="PANTHER" id="PTHR14218:SF19">
    <property type="entry name" value="SERINE PROTEASE AORO, PUTATIVE (AFU_ORTHOLOGUE AFUA_6G10250)-RELATED"/>
    <property type="match status" value="1"/>
</dbReference>
<evidence type="ECO:0000256" key="7">
    <source>
        <dbReference type="ARBA" id="ARBA00023145"/>
    </source>
</evidence>
<name>A0AAE0TWX2_9PEZI</name>
<comment type="caution">
    <text evidence="10">The sequence shown here is derived from an EMBL/GenBank/DDBJ whole genome shotgun (WGS) entry which is preliminary data.</text>
</comment>
<dbReference type="InterPro" id="IPR036852">
    <property type="entry name" value="Peptidase_S8/S53_dom_sf"/>
</dbReference>
<comment type="cofactor">
    <cofactor evidence="8">
        <name>Ca(2+)</name>
        <dbReference type="ChEBI" id="CHEBI:29108"/>
    </cofactor>
    <text evidence="8">Binds 1 Ca(2+) ion per subunit.</text>
</comment>
<keyword evidence="6 8" id="KW-0106">Calcium</keyword>
<sequence length="655" mass="70630">MILESTFKYLQDMAFSAVARALCLAVALASTLSQGHPTSPKLVHERRDVVHGDWVKGSRADANTPLTLRIGLKQRNLERAEEFMNAVSHPRSETYGKFWSPQQVVDMFAPSEDAIAETKAWLLSEGVTADRISHSAGRNWIKVSSTVGEAESLLDAVYSVYENEDGAVLVACESYSMPTNVRGFVDLVTPTIQLDEREAVTRRSVVEKRDAFPPRFKKLPPWHHPNPGSDSLKNCSEVTTPACLRALYDIPQKGSAVKGNSYGIVEFAPESYNQEDLNGFFSVYTSGNKIPNNTAPIFDGIDGGYLSSEGGSGVRGESNLDLCYAMALTYPQNVTLYQVGDSVAWNPATDNNFLDAIDESYCSFQGGDDPVWDAVYPHDASTPGAYAGQPQCGVYNATKVISVSYGSNEGARPASYRARECAEYLKLSLMGVTVMFSSGDTGVAGLRGQCVKPDGSYTPVAADYGQFNPMFPGSCPWVTSVGGSALPAGGRVDDREVASYNFPTGGGFSNLFNLPSYQNSAVKSYYAHHNPGYNASVYNNTQKARGFPDVALNSQNYVTGIDGGFQLFSGTSASSPTFGAMITLINGERLKIGKGPVGFINPVLYAHPEVFTDITEGHNSGCGTQGFTAVKGWDPVTGLGAPNYEKLRRVFMALP</sequence>
<evidence type="ECO:0000313" key="10">
    <source>
        <dbReference type="EMBL" id="KAK3382599.1"/>
    </source>
</evidence>
<feature type="active site" description="Charge relay system" evidence="8">
    <location>
        <position position="572"/>
    </location>
</feature>
<evidence type="ECO:0000256" key="2">
    <source>
        <dbReference type="ARBA" id="ARBA00022670"/>
    </source>
</evidence>
<dbReference type="GO" id="GO:0046872">
    <property type="term" value="F:metal ion binding"/>
    <property type="evidence" value="ECO:0007669"/>
    <property type="project" value="UniProtKB-UniRule"/>
</dbReference>
<dbReference type="Pfam" id="PF09286">
    <property type="entry name" value="Pro-kuma_activ"/>
    <property type="match status" value="1"/>
</dbReference>
<evidence type="ECO:0000256" key="4">
    <source>
        <dbReference type="ARBA" id="ARBA00022801"/>
    </source>
</evidence>
<keyword evidence="3 8" id="KW-0479">Metal-binding</keyword>
<dbReference type="SUPFAM" id="SSF52743">
    <property type="entry name" value="Subtilisin-like"/>
    <property type="match status" value="1"/>
</dbReference>
<evidence type="ECO:0000256" key="5">
    <source>
        <dbReference type="ARBA" id="ARBA00022825"/>
    </source>
</evidence>
<evidence type="ECO:0000259" key="9">
    <source>
        <dbReference type="PROSITE" id="PS51695"/>
    </source>
</evidence>
<dbReference type="AlphaFoldDB" id="A0AAE0TWX2"/>
<comment type="subcellular location">
    <subcellularLocation>
        <location evidence="1">Secreted</location>
        <location evidence="1">Extracellular space</location>
    </subcellularLocation>
</comment>
<feature type="active site" description="Charge relay system" evidence="8">
    <location>
        <position position="317"/>
    </location>
</feature>
<feature type="binding site" evidence="8">
    <location>
        <position position="613"/>
    </location>
    <ligand>
        <name>Ca(2+)</name>
        <dbReference type="ChEBI" id="CHEBI:29108"/>
    </ligand>
</feature>
<keyword evidence="4 8" id="KW-0378">Hydrolase</keyword>
<dbReference type="Gene3D" id="3.40.50.200">
    <property type="entry name" value="Peptidase S8/S53 domain"/>
    <property type="match status" value="1"/>
</dbReference>